<name>A0A2T5BQB1_9RHOB</name>
<evidence type="ECO:0000313" key="3">
    <source>
        <dbReference type="Proteomes" id="UP000243859"/>
    </source>
</evidence>
<dbReference type="EMBL" id="QAAA01000014">
    <property type="protein sequence ID" value="PTN01323.1"/>
    <property type="molecule type" value="Genomic_DNA"/>
</dbReference>
<dbReference type="RefSeq" id="WP_146159709.1">
    <property type="nucleotide sequence ID" value="NZ_NHSI01000040.1"/>
</dbReference>
<evidence type="ECO:0000313" key="2">
    <source>
        <dbReference type="EMBL" id="PTN01323.1"/>
    </source>
</evidence>
<dbReference type="OrthoDB" id="9812088at2"/>
<dbReference type="Pfam" id="PF07030">
    <property type="entry name" value="Phage_Mu_Gp36"/>
    <property type="match status" value="1"/>
</dbReference>
<dbReference type="Proteomes" id="UP000243859">
    <property type="component" value="Unassembled WGS sequence"/>
</dbReference>
<dbReference type="AlphaFoldDB" id="A0A2T5BQB1"/>
<protein>
    <submittedName>
        <fullName evidence="2">Phage gp36-like protein</fullName>
    </submittedName>
</protein>
<feature type="region of interest" description="Disordered" evidence="1">
    <location>
        <begin position="112"/>
        <end position="151"/>
    </location>
</feature>
<sequence>MAYATQDDIITLYSEDALYVADRDGDGVVEADAVARALTSASGEIDSYIGVRYGLPLVVAEGDAASELLKQFCVDIAIYRLALARDVLSEEHRRRYEDTIKHLDKIAKGTASLNLPGPVDPDTGEATQTSPRPIVAGGPAREFTRGKMRGL</sequence>
<dbReference type="InterPro" id="IPR009752">
    <property type="entry name" value="Phage_Mu_GpJ"/>
</dbReference>
<proteinExistence type="predicted"/>
<comment type="caution">
    <text evidence="2">The sequence shown here is derived from an EMBL/GenBank/DDBJ whole genome shotgun (WGS) entry which is preliminary data.</text>
</comment>
<evidence type="ECO:0000256" key="1">
    <source>
        <dbReference type="SAM" id="MobiDB-lite"/>
    </source>
</evidence>
<reference evidence="2 3" key="1">
    <citation type="submission" date="2018-04" db="EMBL/GenBank/DDBJ databases">
        <title>Genomic Encyclopedia of Archaeal and Bacterial Type Strains, Phase II (KMG-II): from individual species to whole genera.</title>
        <authorList>
            <person name="Goeker M."/>
        </authorList>
    </citation>
    <scope>NUCLEOTIDE SEQUENCE [LARGE SCALE GENOMIC DNA]</scope>
    <source>
        <strain evidence="2 3">DSM 18064</strain>
    </source>
</reference>
<accession>A0A2T5BQB1</accession>
<keyword evidence="3" id="KW-1185">Reference proteome</keyword>
<organism evidence="2 3">
    <name type="scientific">Rhodovulum imhoffii</name>
    <dbReference type="NCBI Taxonomy" id="365340"/>
    <lineage>
        <taxon>Bacteria</taxon>
        <taxon>Pseudomonadati</taxon>
        <taxon>Pseudomonadota</taxon>
        <taxon>Alphaproteobacteria</taxon>
        <taxon>Rhodobacterales</taxon>
        <taxon>Paracoccaceae</taxon>
        <taxon>Rhodovulum</taxon>
    </lineage>
</organism>
<gene>
    <name evidence="2" type="ORF">C8N32_11422</name>
</gene>